<feature type="domain" description="DUF6924" evidence="1">
    <location>
        <begin position="67"/>
        <end position="157"/>
    </location>
</feature>
<dbReference type="OrthoDB" id="4483229at2759"/>
<protein>
    <recommendedName>
        <fullName evidence="1">DUF6924 domain-containing protein</fullName>
    </recommendedName>
</protein>
<dbReference type="HOGENOM" id="CLU_1081941_0_0_1"/>
<evidence type="ECO:0000313" key="3">
    <source>
        <dbReference type="Proteomes" id="UP000000560"/>
    </source>
</evidence>
<dbReference type="RefSeq" id="XP_681119.1">
    <property type="nucleotide sequence ID" value="XM_676027.1"/>
</dbReference>
<reference evidence="3" key="1">
    <citation type="journal article" date="2005" name="Nature">
        <title>Sequencing of Aspergillus nidulans and comparative analysis with A. fumigatus and A. oryzae.</title>
        <authorList>
            <person name="Galagan J.E."/>
            <person name="Calvo S.E."/>
            <person name="Cuomo C."/>
            <person name="Ma L.J."/>
            <person name="Wortman J.R."/>
            <person name="Batzoglou S."/>
            <person name="Lee S.I."/>
            <person name="Basturkmen M."/>
            <person name="Spevak C.C."/>
            <person name="Clutterbuck J."/>
            <person name="Kapitonov V."/>
            <person name="Jurka J."/>
            <person name="Scazzocchio C."/>
            <person name="Farman M."/>
            <person name="Butler J."/>
            <person name="Purcell S."/>
            <person name="Harris S."/>
            <person name="Braus G.H."/>
            <person name="Draht O."/>
            <person name="Busch S."/>
            <person name="D'Enfert C."/>
            <person name="Bouchier C."/>
            <person name="Goldman G.H."/>
            <person name="Bell-Pedersen D."/>
            <person name="Griffiths-Jones S."/>
            <person name="Doonan J.H."/>
            <person name="Yu J."/>
            <person name="Vienken K."/>
            <person name="Pain A."/>
            <person name="Freitag M."/>
            <person name="Selker E.U."/>
            <person name="Archer D.B."/>
            <person name="Penalva M.A."/>
            <person name="Oakley B.R."/>
            <person name="Momany M."/>
            <person name="Tanaka T."/>
            <person name="Kumagai T."/>
            <person name="Asai K."/>
            <person name="Machida M."/>
            <person name="Nierman W.C."/>
            <person name="Denning D.W."/>
            <person name="Caddick M."/>
            <person name="Hynes M."/>
            <person name="Paoletti M."/>
            <person name="Fischer R."/>
            <person name="Miller B."/>
            <person name="Dyer P."/>
            <person name="Sachs M.S."/>
            <person name="Osmani S.A."/>
            <person name="Birren B.W."/>
        </authorList>
    </citation>
    <scope>NUCLEOTIDE SEQUENCE [LARGE SCALE GENOMIC DNA]</scope>
    <source>
        <strain evidence="3">FGSC A4 / ATCC 38163 / CBS 112.46 / NRRL 194 / M139</strain>
    </source>
</reference>
<accession>C8V3L1</accession>
<gene>
    <name evidence="2" type="ORF">ANIA_07850</name>
</gene>
<proteinExistence type="predicted"/>
<dbReference type="Proteomes" id="UP000000560">
    <property type="component" value="Chromosome II"/>
</dbReference>
<dbReference type="EMBL" id="BN001302">
    <property type="protein sequence ID" value="CBF73382.1"/>
    <property type="molecule type" value="Genomic_DNA"/>
</dbReference>
<keyword evidence="3" id="KW-1185">Reference proteome</keyword>
<dbReference type="InParanoid" id="Q5AV30"/>
<evidence type="ECO:0000259" key="1">
    <source>
        <dbReference type="Pfam" id="PF21962"/>
    </source>
</evidence>
<organism evidence="2 3">
    <name type="scientific">Emericella nidulans (strain FGSC A4 / ATCC 38163 / CBS 112.46 / NRRL 194 / M139)</name>
    <name type="common">Aspergillus nidulans</name>
    <dbReference type="NCBI Taxonomy" id="227321"/>
    <lineage>
        <taxon>Eukaryota</taxon>
        <taxon>Fungi</taxon>
        <taxon>Dikarya</taxon>
        <taxon>Ascomycota</taxon>
        <taxon>Pezizomycotina</taxon>
        <taxon>Eurotiomycetes</taxon>
        <taxon>Eurotiomycetidae</taxon>
        <taxon>Eurotiales</taxon>
        <taxon>Aspergillaceae</taxon>
        <taxon>Aspergillus</taxon>
        <taxon>Aspergillus subgen. Nidulantes</taxon>
    </lineage>
</organism>
<sequence>MSLIPIICTHEVSPILLSTILSIAYKASSKINSPPTLLLLTTADGDDLRKYKKESVTKPPIDTFQSPFLGWDVNKVAQFIQENASKTVVDRTVFLVADDQTTADEGTLLLVHNVEDSLETIRVSAEFVNSQAVSVAVATTDIGELRSLADGDGVYRGDITSLGGELVALSQYMFSFVTASYHTETYMLPCLEYTFTLALILPVKSAVLLTKSQRHYPCSLPANTACHTRESVSSHPYLPAYQWISTKTEKLSSFHQG</sequence>
<reference evidence="3" key="2">
    <citation type="journal article" date="2009" name="Fungal Genet. Biol.">
        <title>The 2008 update of the Aspergillus nidulans genome annotation: a community effort.</title>
        <authorList>
            <person name="Wortman J.R."/>
            <person name="Gilsenan J.M."/>
            <person name="Joardar V."/>
            <person name="Deegan J."/>
            <person name="Clutterbuck J."/>
            <person name="Andersen M.R."/>
            <person name="Archer D."/>
            <person name="Bencina M."/>
            <person name="Braus G."/>
            <person name="Coutinho P."/>
            <person name="von Dohren H."/>
            <person name="Doonan J."/>
            <person name="Driessen A.J."/>
            <person name="Durek P."/>
            <person name="Espeso E."/>
            <person name="Fekete E."/>
            <person name="Flipphi M."/>
            <person name="Estrada C.G."/>
            <person name="Geysens S."/>
            <person name="Goldman G."/>
            <person name="de Groot P.W."/>
            <person name="Hansen K."/>
            <person name="Harris S.D."/>
            <person name="Heinekamp T."/>
            <person name="Helmstaedt K."/>
            <person name="Henrissat B."/>
            <person name="Hofmann G."/>
            <person name="Homan T."/>
            <person name="Horio T."/>
            <person name="Horiuchi H."/>
            <person name="James S."/>
            <person name="Jones M."/>
            <person name="Karaffa L."/>
            <person name="Karanyi Z."/>
            <person name="Kato M."/>
            <person name="Keller N."/>
            <person name="Kelly D.E."/>
            <person name="Kiel J.A."/>
            <person name="Kim J.M."/>
            <person name="van der Klei I.J."/>
            <person name="Klis F.M."/>
            <person name="Kovalchuk A."/>
            <person name="Krasevec N."/>
            <person name="Kubicek C.P."/>
            <person name="Liu B."/>
            <person name="Maccabe A."/>
            <person name="Meyer V."/>
            <person name="Mirabito P."/>
            <person name="Miskei M."/>
            <person name="Mos M."/>
            <person name="Mullins J."/>
            <person name="Nelson D.R."/>
            <person name="Nielsen J."/>
            <person name="Oakley B.R."/>
            <person name="Osmani S.A."/>
            <person name="Pakula T."/>
            <person name="Paszewski A."/>
            <person name="Paulsen I."/>
            <person name="Pilsyk S."/>
            <person name="Pocsi I."/>
            <person name="Punt P.J."/>
            <person name="Ram A.F."/>
            <person name="Ren Q."/>
            <person name="Robellet X."/>
            <person name="Robson G."/>
            <person name="Seiboth B."/>
            <person name="van Solingen P."/>
            <person name="Specht T."/>
            <person name="Sun J."/>
            <person name="Taheri-Talesh N."/>
            <person name="Takeshita N."/>
            <person name="Ussery D."/>
            <person name="vanKuyk P.A."/>
            <person name="Visser H."/>
            <person name="van de Vondervoort P.J."/>
            <person name="de Vries R.P."/>
            <person name="Walton J."/>
            <person name="Xiang X."/>
            <person name="Xiong Y."/>
            <person name="Zeng A.P."/>
            <person name="Brandt B.W."/>
            <person name="Cornell M.J."/>
            <person name="van den Hondel C.A."/>
            <person name="Visser J."/>
            <person name="Oliver S.G."/>
            <person name="Turner G."/>
        </authorList>
    </citation>
    <scope>GENOME REANNOTATION</scope>
    <source>
        <strain evidence="3">FGSC A4 / ATCC 38163 / CBS 112.46 / NRRL 194 / M139</strain>
    </source>
</reference>
<dbReference type="eggNOG" id="ENOG502SV30">
    <property type="taxonomic scope" value="Eukaryota"/>
</dbReference>
<dbReference type="InterPro" id="IPR053832">
    <property type="entry name" value="DUF6924"/>
</dbReference>
<evidence type="ECO:0000313" key="2">
    <source>
        <dbReference type="EMBL" id="CBF73382.1"/>
    </source>
</evidence>
<dbReference type="AlphaFoldDB" id="Q5AV30"/>
<accession>Q5AV30</accession>
<name>Q5AV30_EMENI</name>
<dbReference type="Pfam" id="PF21962">
    <property type="entry name" value="DUF6924"/>
    <property type="match status" value="1"/>
</dbReference>
<dbReference type="GeneID" id="2869132"/>
<dbReference type="KEGG" id="ani:ANIA_07850"/>